<evidence type="ECO:0000259" key="9">
    <source>
        <dbReference type="Pfam" id="PF12704"/>
    </source>
</evidence>
<dbReference type="InterPro" id="IPR025857">
    <property type="entry name" value="MacB_PCD"/>
</dbReference>
<dbReference type="PANTHER" id="PTHR30489:SF0">
    <property type="entry name" value="LIPOPROTEIN-RELEASING SYSTEM TRANSMEMBRANE PROTEIN LOLE"/>
    <property type="match status" value="1"/>
</dbReference>
<evidence type="ECO:0000313" key="10">
    <source>
        <dbReference type="EMBL" id="QQN86781.1"/>
    </source>
</evidence>
<feature type="transmembrane region" description="Helical" evidence="7">
    <location>
        <begin position="362"/>
        <end position="390"/>
    </location>
</feature>
<evidence type="ECO:0000259" key="8">
    <source>
        <dbReference type="Pfam" id="PF02687"/>
    </source>
</evidence>
<evidence type="ECO:0000256" key="2">
    <source>
        <dbReference type="ARBA" id="ARBA00005236"/>
    </source>
</evidence>
<feature type="transmembrane region" description="Helical" evidence="7">
    <location>
        <begin position="285"/>
        <end position="308"/>
    </location>
</feature>
<name>A0A7T7WFK5_9GAMM</name>
<dbReference type="PANTHER" id="PTHR30489">
    <property type="entry name" value="LIPOPROTEIN-RELEASING SYSTEM TRANSMEMBRANE PROTEIN LOLE"/>
    <property type="match status" value="1"/>
</dbReference>
<dbReference type="Proteomes" id="UP000596079">
    <property type="component" value="Chromosome"/>
</dbReference>
<dbReference type="EMBL" id="CP060811">
    <property type="protein sequence ID" value="QQN86781.1"/>
    <property type="molecule type" value="Genomic_DNA"/>
</dbReference>
<evidence type="ECO:0000256" key="5">
    <source>
        <dbReference type="ARBA" id="ARBA00022989"/>
    </source>
</evidence>
<keyword evidence="3" id="KW-1003">Cell membrane</keyword>
<proteinExistence type="inferred from homology"/>
<evidence type="ECO:0000256" key="4">
    <source>
        <dbReference type="ARBA" id="ARBA00022692"/>
    </source>
</evidence>
<evidence type="ECO:0000256" key="6">
    <source>
        <dbReference type="ARBA" id="ARBA00023136"/>
    </source>
</evidence>
<dbReference type="InterPro" id="IPR003838">
    <property type="entry name" value="ABC3_permease_C"/>
</dbReference>
<comment type="subcellular location">
    <subcellularLocation>
        <location evidence="1">Cell membrane</location>
        <topology evidence="1">Multi-pass membrane protein</topology>
    </subcellularLocation>
</comment>
<comment type="similarity">
    <text evidence="2">Belongs to the ABC-4 integral membrane protein family. LolC/E subfamily.</text>
</comment>
<keyword evidence="5 7" id="KW-1133">Transmembrane helix</keyword>
<dbReference type="Pfam" id="PF12704">
    <property type="entry name" value="MacB_PCD"/>
    <property type="match status" value="1"/>
</dbReference>
<dbReference type="AlphaFoldDB" id="A0A7T7WFK5"/>
<evidence type="ECO:0000256" key="7">
    <source>
        <dbReference type="SAM" id="Phobius"/>
    </source>
</evidence>
<feature type="domain" description="MacB-like periplasmic core" evidence="9">
    <location>
        <begin position="26"/>
        <end position="252"/>
    </location>
</feature>
<keyword evidence="4 7" id="KW-0812">Transmembrane</keyword>
<dbReference type="RefSeq" id="WP_159123574.1">
    <property type="nucleotide sequence ID" value="NZ_CP060811.1"/>
</dbReference>
<dbReference type="InterPro" id="IPR051447">
    <property type="entry name" value="Lipoprotein-release_system"/>
</dbReference>
<organism evidence="10 11">
    <name type="scientific">Acinetobacter variabilis</name>
    <dbReference type="NCBI Taxonomy" id="70346"/>
    <lineage>
        <taxon>Bacteria</taxon>
        <taxon>Pseudomonadati</taxon>
        <taxon>Pseudomonadota</taxon>
        <taxon>Gammaproteobacteria</taxon>
        <taxon>Moraxellales</taxon>
        <taxon>Moraxellaceae</taxon>
        <taxon>Acinetobacter</taxon>
    </lineage>
</organism>
<gene>
    <name evidence="10" type="ORF">IAQ69_07735</name>
</gene>
<protein>
    <submittedName>
        <fullName evidence="10">ABC transporter permease</fullName>
    </submittedName>
</protein>
<evidence type="ECO:0000256" key="3">
    <source>
        <dbReference type="ARBA" id="ARBA00022475"/>
    </source>
</evidence>
<feature type="transmembrane region" description="Helical" evidence="7">
    <location>
        <begin position="27"/>
        <end position="47"/>
    </location>
</feature>
<feature type="transmembrane region" description="Helical" evidence="7">
    <location>
        <begin position="329"/>
        <end position="356"/>
    </location>
</feature>
<evidence type="ECO:0000313" key="11">
    <source>
        <dbReference type="Proteomes" id="UP000596079"/>
    </source>
</evidence>
<reference evidence="10 11" key="1">
    <citation type="submission" date="2020-08" db="EMBL/GenBank/DDBJ databases">
        <title>Emergence of ISAba1-mediated novel tet(X) in Acinetobacter variabilis from a chicken farm.</title>
        <authorList>
            <person name="Peng K."/>
            <person name="Li R."/>
        </authorList>
    </citation>
    <scope>NUCLEOTIDE SEQUENCE [LARGE SCALE GENOMIC DNA]</scope>
    <source>
        <strain evidence="10 11">XM9F202-2</strain>
    </source>
</reference>
<keyword evidence="6 7" id="KW-0472">Membrane</keyword>
<feature type="domain" description="ABC3 transporter permease C-terminal" evidence="8">
    <location>
        <begin position="285"/>
        <end position="399"/>
    </location>
</feature>
<sequence>MKKLLGRLWIEWKIAISFLREGRMQSLMITVGVAVGVSVIVFISALIQGLQSNIIERTLGTQAHIRLLSPDEVNQVIPAPAGTVQLVLEDKRAQRLRSINNWQEVVTTLDQVPLLTAVSPVVSGPAFAQRGEAQESVALVGMDPERYQKIIPLKEYMISGQLRVGADDVMIGSQLAKDLGVQVGSKLRLDTGQDNSTVVNISGIFELGVRELDSRYVYMDLKQAQSLLSLPGGITVIDLTVEDIFEAENIATQVGRLTSLQAESWIKTNGQLMNAISAQSLSTNMIIIFVAISVAFGIASVLSVSVVQRTREIGILRATGATQRQILRVFLFQGAIFGLLGSIIGSAVSYLLVWIFNEFGPGLFYIPISINLLLLALLLATLTGVVAAAIPSRRAAALDPVEAIRHV</sequence>
<dbReference type="Pfam" id="PF02687">
    <property type="entry name" value="FtsX"/>
    <property type="match status" value="1"/>
</dbReference>
<dbReference type="GO" id="GO:0098797">
    <property type="term" value="C:plasma membrane protein complex"/>
    <property type="evidence" value="ECO:0007669"/>
    <property type="project" value="TreeGrafter"/>
</dbReference>
<accession>A0A7T7WFK5</accession>
<evidence type="ECO:0000256" key="1">
    <source>
        <dbReference type="ARBA" id="ARBA00004651"/>
    </source>
</evidence>
<dbReference type="GO" id="GO:0044874">
    <property type="term" value="P:lipoprotein localization to outer membrane"/>
    <property type="evidence" value="ECO:0007669"/>
    <property type="project" value="TreeGrafter"/>
</dbReference>